<sequence length="56" mass="5895">MKGGHVGASGGMSRVYHYEITGGARLDYRYNAEYKTGAGGDAHQVVQVVSIDLGGH</sequence>
<comment type="caution">
    <text evidence="1">The sequence shown here is derived from an EMBL/GenBank/DDBJ whole genome shotgun (WGS) entry which is preliminary data.</text>
</comment>
<keyword evidence="2" id="KW-1185">Reference proteome</keyword>
<dbReference type="Proteomes" id="UP001526201">
    <property type="component" value="Unassembled WGS sequence"/>
</dbReference>
<protein>
    <submittedName>
        <fullName evidence="1">Uncharacterized protein</fullName>
    </submittedName>
</protein>
<name>A0ABT3CMC8_9MYCO</name>
<evidence type="ECO:0000313" key="2">
    <source>
        <dbReference type="Proteomes" id="UP001526201"/>
    </source>
</evidence>
<dbReference type="EMBL" id="JACKTY010000050">
    <property type="protein sequence ID" value="MCV7230416.1"/>
    <property type="molecule type" value="Genomic_DNA"/>
</dbReference>
<organism evidence="1 2">
    <name type="scientific">Mycolicibacterium komossense</name>
    <dbReference type="NCBI Taxonomy" id="1779"/>
    <lineage>
        <taxon>Bacteria</taxon>
        <taxon>Bacillati</taxon>
        <taxon>Actinomycetota</taxon>
        <taxon>Actinomycetes</taxon>
        <taxon>Mycobacteriales</taxon>
        <taxon>Mycobacteriaceae</taxon>
        <taxon>Mycolicibacterium</taxon>
    </lineage>
</organism>
<gene>
    <name evidence="1" type="ORF">H7J73_30850</name>
</gene>
<evidence type="ECO:0000313" key="1">
    <source>
        <dbReference type="EMBL" id="MCV7230416.1"/>
    </source>
</evidence>
<dbReference type="RefSeq" id="WP_264071703.1">
    <property type="nucleotide sequence ID" value="NZ_JACKTY010000050.1"/>
</dbReference>
<accession>A0ABT3CMC8</accession>
<proteinExistence type="predicted"/>
<reference evidence="1 2" key="1">
    <citation type="journal article" date="2022" name="BMC Genomics">
        <title>Comparative genome analysis of mycobacteria focusing on tRNA and non-coding RNA.</title>
        <authorList>
            <person name="Behra P.R.K."/>
            <person name="Pettersson B.M.F."/>
            <person name="Ramesh M."/>
            <person name="Das S."/>
            <person name="Dasgupta S."/>
            <person name="Kirsebom L.A."/>
        </authorList>
    </citation>
    <scope>NUCLEOTIDE SEQUENCE [LARGE SCALE GENOMIC DNA]</scope>
    <source>
        <strain evidence="1 2">DSM 44078</strain>
    </source>
</reference>